<evidence type="ECO:0000256" key="8">
    <source>
        <dbReference type="ARBA" id="ARBA00023004"/>
    </source>
</evidence>
<keyword evidence="6" id="KW-0479">Metal-binding</keyword>
<dbReference type="Gene3D" id="1.10.260.50">
    <property type="match status" value="1"/>
</dbReference>
<comment type="function">
    <text evidence="2">Catalyzes the removal of elemental sulfur atoms from cysteine to produce alanine. Seems to participate in the biosynthesis of the nitrogenase metalloclusters by providing the inorganic sulfur required for the Fe-S core formation.</text>
</comment>
<evidence type="ECO:0000256" key="6">
    <source>
        <dbReference type="ARBA" id="ARBA00022723"/>
    </source>
</evidence>
<evidence type="ECO:0000256" key="2">
    <source>
        <dbReference type="ARBA" id="ARBA00003120"/>
    </source>
</evidence>
<keyword evidence="13" id="KW-1185">Reference proteome</keyword>
<dbReference type="PANTHER" id="PTHR11601:SF34">
    <property type="entry name" value="CYSTEINE DESULFURASE"/>
    <property type="match status" value="1"/>
</dbReference>
<evidence type="ECO:0000256" key="3">
    <source>
        <dbReference type="ARBA" id="ARBA00006490"/>
    </source>
</evidence>
<comment type="cofactor">
    <cofactor evidence="1">
        <name>pyridoxal 5'-phosphate</name>
        <dbReference type="ChEBI" id="CHEBI:597326"/>
    </cofactor>
</comment>
<dbReference type="InterPro" id="IPR015424">
    <property type="entry name" value="PyrdxlP-dep_Trfase"/>
</dbReference>
<protein>
    <recommendedName>
        <fullName evidence="4">Cysteine desulfurase</fullName>
    </recommendedName>
</protein>
<dbReference type="InterPro" id="IPR015422">
    <property type="entry name" value="PyrdxlP-dep_Trfase_small"/>
</dbReference>
<reference evidence="12 13" key="1">
    <citation type="submission" date="2019-06" db="EMBL/GenBank/DDBJ databases">
        <title>Whole genome shotgun sequence of Acetobacter peroxydans NBRC 13755.</title>
        <authorList>
            <person name="Hosoyama A."/>
            <person name="Uohara A."/>
            <person name="Ohji S."/>
            <person name="Ichikawa N."/>
        </authorList>
    </citation>
    <scope>NUCLEOTIDE SEQUENCE [LARGE SCALE GENOMIC DNA]</scope>
    <source>
        <strain evidence="12 13">NBRC 13755</strain>
    </source>
</reference>
<dbReference type="Proteomes" id="UP000317730">
    <property type="component" value="Unassembled WGS sequence"/>
</dbReference>
<evidence type="ECO:0000313" key="13">
    <source>
        <dbReference type="Proteomes" id="UP000317730"/>
    </source>
</evidence>
<proteinExistence type="inferred from homology"/>
<dbReference type="GO" id="GO:0005829">
    <property type="term" value="C:cytosol"/>
    <property type="evidence" value="ECO:0007669"/>
    <property type="project" value="TreeGrafter"/>
</dbReference>
<evidence type="ECO:0000256" key="1">
    <source>
        <dbReference type="ARBA" id="ARBA00001933"/>
    </source>
</evidence>
<dbReference type="GO" id="GO:0051536">
    <property type="term" value="F:iron-sulfur cluster binding"/>
    <property type="evidence" value="ECO:0007669"/>
    <property type="project" value="UniProtKB-KW"/>
</dbReference>
<dbReference type="GO" id="GO:0046872">
    <property type="term" value="F:metal ion binding"/>
    <property type="evidence" value="ECO:0007669"/>
    <property type="project" value="UniProtKB-KW"/>
</dbReference>
<name>A0A4Y3TSZ0_9PROT</name>
<dbReference type="InterPro" id="IPR000192">
    <property type="entry name" value="Aminotrans_V_dom"/>
</dbReference>
<evidence type="ECO:0000256" key="9">
    <source>
        <dbReference type="ARBA" id="ARBA00023014"/>
    </source>
</evidence>
<feature type="domain" description="Aminotransferase class V" evidence="11">
    <location>
        <begin position="5"/>
        <end position="315"/>
    </location>
</feature>
<dbReference type="GO" id="GO:0016226">
    <property type="term" value="P:iron-sulfur cluster assembly"/>
    <property type="evidence" value="ECO:0007669"/>
    <property type="project" value="TreeGrafter"/>
</dbReference>
<evidence type="ECO:0000256" key="4">
    <source>
        <dbReference type="ARBA" id="ARBA00013558"/>
    </source>
</evidence>
<dbReference type="InterPro" id="IPR016454">
    <property type="entry name" value="Cysteine_dSase"/>
</dbReference>
<evidence type="ECO:0000256" key="7">
    <source>
        <dbReference type="ARBA" id="ARBA00022898"/>
    </source>
</evidence>
<dbReference type="PIRSF" id="PIRSF005572">
    <property type="entry name" value="NifS"/>
    <property type="match status" value="1"/>
</dbReference>
<dbReference type="Gene3D" id="3.90.1150.10">
    <property type="entry name" value="Aspartate Aminotransferase, domain 1"/>
    <property type="match status" value="1"/>
</dbReference>
<dbReference type="InterPro" id="IPR015421">
    <property type="entry name" value="PyrdxlP-dep_Trfase_major"/>
</dbReference>
<keyword evidence="9" id="KW-0411">Iron-sulfur</keyword>
<evidence type="ECO:0000256" key="10">
    <source>
        <dbReference type="ARBA" id="ARBA00050776"/>
    </source>
</evidence>
<comment type="similarity">
    <text evidence="3">Belongs to the class-V pyridoxal-phosphate-dependent aminotransferase family. NifS/IscS subfamily.</text>
</comment>
<keyword evidence="7" id="KW-0663">Pyridoxal phosphate</keyword>
<dbReference type="OrthoDB" id="9808002at2"/>
<dbReference type="RefSeq" id="WP_141375870.1">
    <property type="nucleotide sequence ID" value="NZ_BAPL01000005.1"/>
</dbReference>
<accession>A0A4Y3TSZ0</accession>
<dbReference type="SUPFAM" id="SSF53383">
    <property type="entry name" value="PLP-dependent transferases"/>
    <property type="match status" value="1"/>
</dbReference>
<dbReference type="AlphaFoldDB" id="A0A4Y3TSZ0"/>
<evidence type="ECO:0000313" key="12">
    <source>
        <dbReference type="EMBL" id="GEB85526.1"/>
    </source>
</evidence>
<dbReference type="EMBL" id="BJMV01000006">
    <property type="protein sequence ID" value="GEB85526.1"/>
    <property type="molecule type" value="Genomic_DNA"/>
</dbReference>
<dbReference type="GO" id="GO:0031071">
    <property type="term" value="F:cysteine desulfurase activity"/>
    <property type="evidence" value="ECO:0007669"/>
    <property type="project" value="UniProtKB-EC"/>
</dbReference>
<dbReference type="Pfam" id="PF00266">
    <property type="entry name" value="Aminotran_5"/>
    <property type="match status" value="1"/>
</dbReference>
<organism evidence="12 13">
    <name type="scientific">Acetobacter peroxydans</name>
    <dbReference type="NCBI Taxonomy" id="104098"/>
    <lineage>
        <taxon>Bacteria</taxon>
        <taxon>Pseudomonadati</taxon>
        <taxon>Pseudomonadota</taxon>
        <taxon>Alphaproteobacteria</taxon>
        <taxon>Acetobacterales</taxon>
        <taxon>Acetobacteraceae</taxon>
        <taxon>Acetobacter</taxon>
    </lineage>
</organism>
<dbReference type="PANTHER" id="PTHR11601">
    <property type="entry name" value="CYSTEINE DESULFURYLASE FAMILY MEMBER"/>
    <property type="match status" value="1"/>
</dbReference>
<evidence type="ECO:0000259" key="11">
    <source>
        <dbReference type="Pfam" id="PF00266"/>
    </source>
</evidence>
<sequence length="412" mass="42775">MSTLYFDHAATTPCDPRVRAVLAHALEAENANPHSTAHASGRAAADRVEQARAEVAALIGAEPREIVFTSGATEANNLAIKGAVRHLAARGSERRRVITVATEHKCVLQSVLDLAREGFEPVILPVGPLGQLDPEVLARALEVPTALVSIAVANNETGVLQDLSTLGPVVEAAGALLHSDLAQAAGKVALDVRRLNLALASISAHKLYGPKGVGALFLRHRPRVRVEPLFSGGGQERGARSGTLPGFLLAGFGAACRIAAAEQARDAEHLAELQTVFMTRLEAVLPGCVINAAAAERLPGIFSLRLPEGLRAMDVLAAMPDPAAKGEEKQPGSEVDCLEASLGSACSSAELAPSYVLEAMGLSRDEAARSLRLSPGRFTSAAEALRAADSLARVAVRVRDGGATMKAGASAP</sequence>
<comment type="caution">
    <text evidence="12">The sequence shown here is derived from an EMBL/GenBank/DDBJ whole genome shotgun (WGS) entry which is preliminary data.</text>
</comment>
<evidence type="ECO:0000256" key="5">
    <source>
        <dbReference type="ARBA" id="ARBA00022679"/>
    </source>
</evidence>
<dbReference type="Gene3D" id="3.40.640.10">
    <property type="entry name" value="Type I PLP-dependent aspartate aminotransferase-like (Major domain)"/>
    <property type="match status" value="1"/>
</dbReference>
<keyword evidence="5" id="KW-0808">Transferase</keyword>
<gene>
    <name evidence="12" type="primary">iscS</name>
    <name evidence="12" type="ORF">APE01nite_13230</name>
</gene>
<comment type="catalytic activity">
    <reaction evidence="10">
        <text>(sulfur carrier)-H + L-cysteine = (sulfur carrier)-SH + L-alanine</text>
        <dbReference type="Rhea" id="RHEA:43892"/>
        <dbReference type="Rhea" id="RHEA-COMP:14737"/>
        <dbReference type="Rhea" id="RHEA-COMP:14739"/>
        <dbReference type="ChEBI" id="CHEBI:29917"/>
        <dbReference type="ChEBI" id="CHEBI:35235"/>
        <dbReference type="ChEBI" id="CHEBI:57972"/>
        <dbReference type="ChEBI" id="CHEBI:64428"/>
        <dbReference type="EC" id="2.8.1.7"/>
    </reaction>
</comment>
<keyword evidence="8" id="KW-0408">Iron</keyword>